<name>A0ABT8GL70_9BACL</name>
<dbReference type="Proteomes" id="UP001172743">
    <property type="component" value="Unassembled WGS sequence"/>
</dbReference>
<evidence type="ECO:0000313" key="3">
    <source>
        <dbReference type="Proteomes" id="UP001172743"/>
    </source>
</evidence>
<protein>
    <recommendedName>
        <fullName evidence="4">DUF4825 domain-containing protein</fullName>
    </recommendedName>
</protein>
<organism evidence="2 3">
    <name type="scientific">Ureibacillus aquaedulcis</name>
    <dbReference type="NCBI Taxonomy" id="3058421"/>
    <lineage>
        <taxon>Bacteria</taxon>
        <taxon>Bacillati</taxon>
        <taxon>Bacillota</taxon>
        <taxon>Bacilli</taxon>
        <taxon>Bacillales</taxon>
        <taxon>Caryophanaceae</taxon>
        <taxon>Ureibacillus</taxon>
    </lineage>
</organism>
<dbReference type="EMBL" id="JAUHTQ010000001">
    <property type="protein sequence ID" value="MDN4492163.1"/>
    <property type="molecule type" value="Genomic_DNA"/>
</dbReference>
<proteinExistence type="predicted"/>
<dbReference type="RefSeq" id="WP_301136268.1">
    <property type="nucleotide sequence ID" value="NZ_JAUHTQ010000001.1"/>
</dbReference>
<accession>A0ABT8GL70</accession>
<evidence type="ECO:0000256" key="1">
    <source>
        <dbReference type="SAM" id="Phobius"/>
    </source>
</evidence>
<comment type="caution">
    <text evidence="2">The sequence shown here is derived from an EMBL/GenBank/DDBJ whole genome shotgun (WGS) entry which is preliminary data.</text>
</comment>
<sequence>MKKTLMFWSISLVLLVGTIFVYYLFNSEEAQVKKYVKEAYDLDVVIKTMSSSGIASDHVYTVYPTGHRHLEFEVSFDPSTSTMTDNYARAAEADEELHKLEKVIPAINELGFQGSEWDDNEIRVAFLDSMKKNSIHLYTSTPIEYETFEEKELSRIFKLQELIKESGASLKYATVEDTREVPESNSIVIQMEDMAEVQTEDELLAQLKRSNWGLASFYENQKWAAEKEKVENERFTFGSQYDDYWFNCRKVNENGDCTNILVSIYFTENNLTQSNVYLEKDLNSIFSLFEDTISPNGSIEYAFNGEGSNNGLRLTKQEIKKFGSTSDFIHANFK</sequence>
<keyword evidence="3" id="KW-1185">Reference proteome</keyword>
<keyword evidence="1" id="KW-1133">Transmembrane helix</keyword>
<keyword evidence="1" id="KW-0812">Transmembrane</keyword>
<feature type="transmembrane region" description="Helical" evidence="1">
    <location>
        <begin position="6"/>
        <end position="25"/>
    </location>
</feature>
<reference evidence="2" key="1">
    <citation type="submission" date="2023-07" db="EMBL/GenBank/DDBJ databases">
        <title>Ureibacillus sp. isolated from freshwater well.</title>
        <authorList>
            <person name="Kirdat K."/>
            <person name="Bhatt A."/>
            <person name="Teware R."/>
            <person name="Bhavsar Y."/>
            <person name="Yadav A."/>
        </authorList>
    </citation>
    <scope>NUCLEOTIDE SEQUENCE</scope>
    <source>
        <strain evidence="2">BA0131</strain>
    </source>
</reference>
<keyword evidence="1" id="KW-0472">Membrane</keyword>
<evidence type="ECO:0000313" key="2">
    <source>
        <dbReference type="EMBL" id="MDN4492163.1"/>
    </source>
</evidence>
<evidence type="ECO:0008006" key="4">
    <source>
        <dbReference type="Google" id="ProtNLM"/>
    </source>
</evidence>
<gene>
    <name evidence="2" type="ORF">QYB95_01305</name>
</gene>